<organism evidence="1 2">
    <name type="scientific">Tenacibaculum dicentrarchi</name>
    <dbReference type="NCBI Taxonomy" id="669041"/>
    <lineage>
        <taxon>Bacteria</taxon>
        <taxon>Pseudomonadati</taxon>
        <taxon>Bacteroidota</taxon>
        <taxon>Flavobacteriia</taxon>
        <taxon>Flavobacteriales</taxon>
        <taxon>Flavobacteriaceae</taxon>
        <taxon>Tenacibaculum</taxon>
    </lineage>
</organism>
<dbReference type="EMBL" id="OZ038524">
    <property type="protein sequence ID" value="CAL2082830.1"/>
    <property type="molecule type" value="Genomic_DNA"/>
</dbReference>
<evidence type="ECO:0000313" key="1">
    <source>
        <dbReference type="EMBL" id="CAL2082830.1"/>
    </source>
</evidence>
<protein>
    <submittedName>
        <fullName evidence="1">Uncharacterized protein</fullName>
    </submittedName>
</protein>
<dbReference type="RefSeq" id="WP_101903691.1">
    <property type="nucleotide sequence ID" value="NZ_OZ038524.1"/>
</dbReference>
<sequence length="100" mass="12349">MGFQDLKKVIQIHFPIHREGTEEDFRNSNEFRNRRQLFKKEYYNDYCSVKLRMGYCEIHFFKSDHGTLEQIQNDWRDYSLSLKIEEKDYLNAEKLFSWLV</sequence>
<evidence type="ECO:0000313" key="2">
    <source>
        <dbReference type="Proteomes" id="UP001497514"/>
    </source>
</evidence>
<proteinExistence type="predicted"/>
<reference evidence="1 2" key="1">
    <citation type="submission" date="2024-05" db="EMBL/GenBank/DDBJ databases">
        <authorList>
            <person name="Duchaud E."/>
        </authorList>
    </citation>
    <scope>NUCLEOTIDE SEQUENCE [LARGE SCALE GENOMIC DNA]</scope>
    <source>
        <strain evidence="1">Ena-SAMPLE-TAB-13-05-2024-13:56:06:370-140309</strain>
    </source>
</reference>
<accession>A0ABP1EKD1</accession>
<name>A0ABP1EKD1_9FLAO</name>
<gene>
    <name evidence="1" type="ORF">TD3509T_1425</name>
</gene>
<dbReference type="Proteomes" id="UP001497514">
    <property type="component" value="Chromosome"/>
</dbReference>
<keyword evidence="2" id="KW-1185">Reference proteome</keyword>